<evidence type="ECO:0000259" key="2">
    <source>
        <dbReference type="PROSITE" id="PS51387"/>
    </source>
</evidence>
<organism evidence="3 4">
    <name type="scientific">Pseudonocardia nematodicida</name>
    <dbReference type="NCBI Taxonomy" id="1206997"/>
    <lineage>
        <taxon>Bacteria</taxon>
        <taxon>Bacillati</taxon>
        <taxon>Actinomycetota</taxon>
        <taxon>Actinomycetes</taxon>
        <taxon>Pseudonocardiales</taxon>
        <taxon>Pseudonocardiaceae</taxon>
        <taxon>Pseudonocardia</taxon>
    </lineage>
</organism>
<name>A0ABV1KKG8_9PSEU</name>
<evidence type="ECO:0000313" key="3">
    <source>
        <dbReference type="EMBL" id="MEQ3554954.1"/>
    </source>
</evidence>
<dbReference type="InterPro" id="IPR007173">
    <property type="entry name" value="ALO_C"/>
</dbReference>
<dbReference type="Proteomes" id="UP001494902">
    <property type="component" value="Unassembled WGS sequence"/>
</dbReference>
<accession>A0ABV1KKG8</accession>
<dbReference type="Gene3D" id="3.30.70.2520">
    <property type="match status" value="1"/>
</dbReference>
<sequence>MSTDAAATGPRRTDRPLDEAGVVTAVRRAAERGNPVRPTGAGGRLAGPLVRTEDVLIDASALTGVIQVSEPGPDTDGTVRVRAGETLVDLCTFLAGAGRALATVPDAPRATVAGAVQLGMYGGAPAEGSLSAQVVSARLVDGHGTVRDVTGAELDAVRCGLGALGVLTALELRTVPLRRLRVHETTTRTEEILADGGLSGHLWTECDVSVRTGQAVLRWATLADDPAGPVDAGDAGSGPAAESWGRAVSRVASTWWASSRRAWPPPPRWAPGTVGAPHEVLPDPQPWDPDLAEWALPRAALATALAELGSAVASRGHDLRPVRVRLGAAETGLLHPASGRETAYLRVRTRGAAGEPVRRLAAAVLEDAGGRPCWTTRHEWGPDELAAAYPGWETFRTLRDRFDPERRFTAPSLAAHLGP</sequence>
<dbReference type="SUPFAM" id="SSF56176">
    <property type="entry name" value="FAD-binding/transporter-associated domain-like"/>
    <property type="match status" value="1"/>
</dbReference>
<reference evidence="3 4" key="1">
    <citation type="submission" date="2024-03" db="EMBL/GenBank/DDBJ databases">
        <title>Draft genome sequence of Pseudonocardia nematodicida JCM 31783.</title>
        <authorList>
            <person name="Butdee W."/>
            <person name="Duangmal K."/>
        </authorList>
    </citation>
    <scope>NUCLEOTIDE SEQUENCE [LARGE SCALE GENOMIC DNA]</scope>
    <source>
        <strain evidence="3 4">JCM 31783</strain>
    </source>
</reference>
<dbReference type="Gene3D" id="1.10.45.10">
    <property type="entry name" value="Vanillyl-alcohol Oxidase, Chain A, domain 4"/>
    <property type="match status" value="1"/>
</dbReference>
<dbReference type="EMBL" id="JBEDNQ010000019">
    <property type="protein sequence ID" value="MEQ3554954.1"/>
    <property type="molecule type" value="Genomic_DNA"/>
</dbReference>
<proteinExistence type="predicted"/>
<dbReference type="Pfam" id="PF01565">
    <property type="entry name" value="FAD_binding_4"/>
    <property type="match status" value="1"/>
</dbReference>
<comment type="caution">
    <text evidence="3">The sequence shown here is derived from an EMBL/GenBank/DDBJ whole genome shotgun (WGS) entry which is preliminary data.</text>
</comment>
<dbReference type="PANTHER" id="PTHR43762">
    <property type="entry name" value="L-GULONOLACTONE OXIDASE"/>
    <property type="match status" value="1"/>
</dbReference>
<dbReference type="InterPro" id="IPR006094">
    <property type="entry name" value="Oxid_FAD_bind_N"/>
</dbReference>
<dbReference type="PROSITE" id="PS51387">
    <property type="entry name" value="FAD_PCMH"/>
    <property type="match status" value="1"/>
</dbReference>
<protein>
    <submittedName>
        <fullName evidence="3">D-arabinono-1,4-lactone oxidase</fullName>
    </submittedName>
</protein>
<evidence type="ECO:0000256" key="1">
    <source>
        <dbReference type="ARBA" id="ARBA00023002"/>
    </source>
</evidence>
<dbReference type="PANTHER" id="PTHR43762:SF1">
    <property type="entry name" value="D-ARABINONO-1,4-LACTONE OXIDASE"/>
    <property type="match status" value="1"/>
</dbReference>
<keyword evidence="1" id="KW-0560">Oxidoreductase</keyword>
<dbReference type="InterPro" id="IPR036318">
    <property type="entry name" value="FAD-bd_PCMH-like_sf"/>
</dbReference>
<dbReference type="InterPro" id="IPR016171">
    <property type="entry name" value="Vanillyl_alc_oxidase_C-sub2"/>
</dbReference>
<dbReference type="InterPro" id="IPR016166">
    <property type="entry name" value="FAD-bd_PCMH"/>
</dbReference>
<evidence type="ECO:0000313" key="4">
    <source>
        <dbReference type="Proteomes" id="UP001494902"/>
    </source>
</evidence>
<dbReference type="InterPro" id="IPR016169">
    <property type="entry name" value="FAD-bd_PCMH_sub2"/>
</dbReference>
<dbReference type="Pfam" id="PF04030">
    <property type="entry name" value="ALO"/>
    <property type="match status" value="1"/>
</dbReference>
<gene>
    <name evidence="3" type="ORF">WIS52_31200</name>
</gene>
<dbReference type="InterPro" id="IPR010031">
    <property type="entry name" value="FAD_lactone_oxidase-like"/>
</dbReference>
<feature type="domain" description="FAD-binding PCMH-type" evidence="2">
    <location>
        <begin position="6"/>
        <end position="177"/>
    </location>
</feature>
<dbReference type="RefSeq" id="WP_349302026.1">
    <property type="nucleotide sequence ID" value="NZ_JBEDNQ010000019.1"/>
</dbReference>
<keyword evidence="4" id="KW-1185">Reference proteome</keyword>
<dbReference type="Gene3D" id="3.30.465.10">
    <property type="match status" value="1"/>
</dbReference>